<evidence type="ECO:0000256" key="1">
    <source>
        <dbReference type="SAM" id="MobiDB-lite"/>
    </source>
</evidence>
<dbReference type="EMBL" id="MPIN01000004">
    <property type="protein sequence ID" value="OJH39298.1"/>
    <property type="molecule type" value="Genomic_DNA"/>
</dbReference>
<comment type="caution">
    <text evidence="2">The sequence shown here is derived from an EMBL/GenBank/DDBJ whole genome shotgun (WGS) entry which is preliminary data.</text>
</comment>
<dbReference type="Proteomes" id="UP000182229">
    <property type="component" value="Unassembled WGS sequence"/>
</dbReference>
<keyword evidence="3" id="KW-1185">Reference proteome</keyword>
<organism evidence="2 3">
    <name type="scientific">Cystobacter ferrugineus</name>
    <dbReference type="NCBI Taxonomy" id="83449"/>
    <lineage>
        <taxon>Bacteria</taxon>
        <taxon>Pseudomonadati</taxon>
        <taxon>Myxococcota</taxon>
        <taxon>Myxococcia</taxon>
        <taxon>Myxococcales</taxon>
        <taxon>Cystobacterineae</taxon>
        <taxon>Archangiaceae</taxon>
        <taxon>Cystobacter</taxon>
    </lineage>
</organism>
<evidence type="ECO:0000313" key="3">
    <source>
        <dbReference type="Proteomes" id="UP000182229"/>
    </source>
</evidence>
<reference evidence="3" key="1">
    <citation type="submission" date="2016-11" db="EMBL/GenBank/DDBJ databases">
        <authorList>
            <person name="Shukria A."/>
            <person name="Stevens D.C."/>
        </authorList>
    </citation>
    <scope>NUCLEOTIDE SEQUENCE [LARGE SCALE GENOMIC DNA]</scope>
    <source>
        <strain evidence="3">Cbfe23</strain>
    </source>
</reference>
<name>A0A1L9BAP5_9BACT</name>
<evidence type="ECO:0008006" key="4">
    <source>
        <dbReference type="Google" id="ProtNLM"/>
    </source>
</evidence>
<proteinExistence type="predicted"/>
<gene>
    <name evidence="2" type="ORF">BON30_17415</name>
</gene>
<dbReference type="AlphaFoldDB" id="A0A1L9BAP5"/>
<feature type="region of interest" description="Disordered" evidence="1">
    <location>
        <begin position="1"/>
        <end position="26"/>
    </location>
</feature>
<protein>
    <recommendedName>
        <fullName evidence="4">Tetracycline repressor TetR C-terminal domain-containing protein</fullName>
    </recommendedName>
</protein>
<dbReference type="Gene3D" id="1.10.357.10">
    <property type="entry name" value="Tetracycline Repressor, domain 2"/>
    <property type="match status" value="1"/>
</dbReference>
<reference evidence="2 3" key="2">
    <citation type="submission" date="2016-12" db="EMBL/GenBank/DDBJ databases">
        <title>Draft Genome Sequence of Cystobacter ferrugineus Strain Cbfe23.</title>
        <authorList>
            <person name="Akbar S."/>
            <person name="Dowd S.E."/>
            <person name="Stevens D.C."/>
        </authorList>
    </citation>
    <scope>NUCLEOTIDE SEQUENCE [LARGE SCALE GENOMIC DNA]</scope>
    <source>
        <strain evidence="2 3">Cbfe23</strain>
    </source>
</reference>
<accession>A0A1L9BAP5</accession>
<evidence type="ECO:0000313" key="2">
    <source>
        <dbReference type="EMBL" id="OJH39298.1"/>
    </source>
</evidence>
<dbReference type="InterPro" id="IPR036271">
    <property type="entry name" value="Tet_transcr_reg_TetR-rel_C_sf"/>
</dbReference>
<sequence length="79" mass="8441">MSTIGAHQVPGPDPLGCTPLPPEPAKGYDVEQRAQRIDGERLPLARAAGEELFTGFDDRFERGLRLILRGIGASLPASS</sequence>
<dbReference type="SUPFAM" id="SSF48498">
    <property type="entry name" value="Tetracyclin repressor-like, C-terminal domain"/>
    <property type="match status" value="1"/>
</dbReference>